<dbReference type="PANTHER" id="PTHR14939">
    <property type="entry name" value="F-BOX ONLY PROTEIN 22"/>
    <property type="match status" value="1"/>
</dbReference>
<evidence type="ECO:0000313" key="2">
    <source>
        <dbReference type="Proteomes" id="UP001244341"/>
    </source>
</evidence>
<keyword evidence="2" id="KW-1185">Reference proteome</keyword>
<accession>A0ABY8THT2</accession>
<reference evidence="1 2" key="1">
    <citation type="submission" date="2023-05" db="EMBL/GenBank/DDBJ databases">
        <title>A 100% complete, gapless, phased diploid assembly of the Scenedesmus obliquus UTEX 3031 genome.</title>
        <authorList>
            <person name="Biondi T.C."/>
            <person name="Hanschen E.R."/>
            <person name="Kwon T."/>
            <person name="Eng W."/>
            <person name="Kruse C.P.S."/>
            <person name="Koehler S.I."/>
            <person name="Kunde Y."/>
            <person name="Gleasner C.D."/>
            <person name="You Mak K.T."/>
            <person name="Polle J."/>
            <person name="Hovde B.T."/>
            <person name="Starkenburg S.R."/>
        </authorList>
    </citation>
    <scope>NUCLEOTIDE SEQUENCE [LARGE SCALE GENOMIC DNA]</scope>
    <source>
        <strain evidence="1 2">DOE0152z</strain>
    </source>
</reference>
<gene>
    <name evidence="1" type="ORF">OEZ85_007972</name>
</gene>
<evidence type="ECO:0008006" key="3">
    <source>
        <dbReference type="Google" id="ProtNLM"/>
    </source>
</evidence>
<name>A0ABY8THT2_TETOB</name>
<organism evidence="1 2">
    <name type="scientific">Tetradesmus obliquus</name>
    <name type="common">Green alga</name>
    <name type="synonym">Acutodesmus obliquus</name>
    <dbReference type="NCBI Taxonomy" id="3088"/>
    <lineage>
        <taxon>Eukaryota</taxon>
        <taxon>Viridiplantae</taxon>
        <taxon>Chlorophyta</taxon>
        <taxon>core chlorophytes</taxon>
        <taxon>Chlorophyceae</taxon>
        <taxon>CS clade</taxon>
        <taxon>Sphaeropleales</taxon>
        <taxon>Scenedesmaceae</taxon>
        <taxon>Tetradesmus</taxon>
    </lineage>
</organism>
<dbReference type="EMBL" id="CP126208">
    <property type="protein sequence ID" value="WIA08540.1"/>
    <property type="molecule type" value="Genomic_DNA"/>
</dbReference>
<evidence type="ECO:0000313" key="1">
    <source>
        <dbReference type="EMBL" id="WIA08540.1"/>
    </source>
</evidence>
<dbReference type="PANTHER" id="PTHR14939:SF5">
    <property type="entry name" value="F-BOX ONLY PROTEIN 22"/>
    <property type="match status" value="1"/>
</dbReference>
<protein>
    <recommendedName>
        <fullName evidence="3">FIST domain-containing protein</fullName>
    </recommendedName>
</protein>
<sequence length="532" mass="54243">MSTDDDTMMLDEACLLDVPDELLKLIVAASTGQGVAAMSCACKRLRAVAKQLQASPIMCSAMSTDNDLHVAIREATHRAMAGSWGAADFALIFVANYGLPKKYTDPGDASHAVDMLREVLGKDIPIVGCACSGIMGVGADSRPAEVDPSMAGSSSSSRRAKVGPATRGVTVLLGKVPAGCAVRAFAAAQGPAAADAAWPEFEEALSLTSSQRTQLAAELAAAAAAATATAAPAAAGSSAAELVPQMCLLLYRNAYFVEGGELDWLKAHHPGMHVVGGASSGAGDLLFSAAGTTPGPFTGAEDEVLLLEFWQFKRAAPAAELAEPQAVQVLVHREAEGPVGLLPGGTEADPLAGITQHSVWQQRPGSKLCIQLLVNSGEGSKAAISRGLALARKELWPLGAAAAAPAAAGSGFMAGCYAAAAANARAAGARSGLMGQAVFSCTARGRELYNRDDDDDVEGDETEGHQAGLHADGEAALVDAAMQQGCPFVGVYCDGELGPPVQHGCLGWAEEGVSSISTGFTSMFAVFGFRAG</sequence>
<dbReference type="Proteomes" id="UP001244341">
    <property type="component" value="Chromosome 1b"/>
</dbReference>
<proteinExistence type="predicted"/>